<sequence length="228" mass="25789">MGPVVIESQFIGHLNRSKKVDHSYSLWNELDRTNNGGDTDDDNFENPFNDKAAVMNSLDDPVSQFLETVPRSENGSAGNEAEMFLPGLVIHMVPQRRHISTPLWKGWSVQESVQNYDAYLANIEIFKDIVVSPNMFFDHLPWRCHNAMRKVLESQNDKGLLDVSQIIPDLEKDRSTSMVKDTAEVAPHSNFHNQAVRCHSTRKLLTYNNLQPFFASGSSPQLNCTADV</sequence>
<name>A0A9Q0ZCE0_SALVM</name>
<dbReference type="PANTHER" id="PTHR47030:SF2">
    <property type="entry name" value="LIPASE CLASS 3 FAMILY PROTEIN"/>
    <property type="match status" value="1"/>
</dbReference>
<keyword evidence="2" id="KW-1185">Reference proteome</keyword>
<organism evidence="1 2">
    <name type="scientific">Salix viminalis</name>
    <name type="common">Common osier</name>
    <name type="synonym">Basket willow</name>
    <dbReference type="NCBI Taxonomy" id="40686"/>
    <lineage>
        <taxon>Eukaryota</taxon>
        <taxon>Viridiplantae</taxon>
        <taxon>Streptophyta</taxon>
        <taxon>Embryophyta</taxon>
        <taxon>Tracheophyta</taxon>
        <taxon>Spermatophyta</taxon>
        <taxon>Magnoliopsida</taxon>
        <taxon>eudicotyledons</taxon>
        <taxon>Gunneridae</taxon>
        <taxon>Pentapetalae</taxon>
        <taxon>rosids</taxon>
        <taxon>fabids</taxon>
        <taxon>Malpighiales</taxon>
        <taxon>Salicaceae</taxon>
        <taxon>Saliceae</taxon>
        <taxon>Salix</taxon>
    </lineage>
</organism>
<dbReference type="PANTHER" id="PTHR47030">
    <property type="entry name" value="LIPASE CLASS 3 FAMILY PROTEIN"/>
    <property type="match status" value="1"/>
</dbReference>
<dbReference type="OrthoDB" id="832069at2759"/>
<dbReference type="Proteomes" id="UP001151529">
    <property type="component" value="Chromosome 2"/>
</dbReference>
<dbReference type="EMBL" id="JAPFFL010000004">
    <property type="protein sequence ID" value="KAJ6729178.1"/>
    <property type="molecule type" value="Genomic_DNA"/>
</dbReference>
<gene>
    <name evidence="1" type="ORF">OIU85_020135</name>
</gene>
<evidence type="ECO:0000313" key="1">
    <source>
        <dbReference type="EMBL" id="KAJ6729178.1"/>
    </source>
</evidence>
<reference evidence="1" key="1">
    <citation type="submission" date="2022-11" db="EMBL/GenBank/DDBJ databases">
        <authorList>
            <person name="Hyden B.L."/>
            <person name="Feng K."/>
            <person name="Yates T."/>
            <person name="Jawdy S."/>
            <person name="Smart L.B."/>
            <person name="Muchero W."/>
        </authorList>
    </citation>
    <scope>NUCLEOTIDE SEQUENCE</scope>
    <source>
        <tissue evidence="1">Shoot tip</tissue>
    </source>
</reference>
<reference evidence="1" key="2">
    <citation type="journal article" date="2023" name="Int. J. Mol. Sci.">
        <title>De Novo Assembly and Annotation of 11 Diverse Shrub Willow (Salix) Genomes Reveals Novel Gene Organization in Sex-Linked Regions.</title>
        <authorList>
            <person name="Hyden B."/>
            <person name="Feng K."/>
            <person name="Yates T.B."/>
            <person name="Jawdy S."/>
            <person name="Cereghino C."/>
            <person name="Smart L.B."/>
            <person name="Muchero W."/>
        </authorList>
    </citation>
    <scope>NUCLEOTIDE SEQUENCE [LARGE SCALE GENOMIC DNA]</scope>
    <source>
        <tissue evidence="1">Shoot tip</tissue>
    </source>
</reference>
<dbReference type="AlphaFoldDB" id="A0A9Q0ZCE0"/>
<accession>A0A9Q0ZCE0</accession>
<proteinExistence type="predicted"/>
<protein>
    <submittedName>
        <fullName evidence="1">LIPASE CLASS 3 FAMILY PROTEIN</fullName>
    </submittedName>
</protein>
<comment type="caution">
    <text evidence="1">The sequence shown here is derived from an EMBL/GenBank/DDBJ whole genome shotgun (WGS) entry which is preliminary data.</text>
</comment>
<evidence type="ECO:0000313" key="2">
    <source>
        <dbReference type="Proteomes" id="UP001151529"/>
    </source>
</evidence>